<sequence>MSYWLATLRTTIYEQVPVKDGGKLDQLSNLSLFLLYLRPFLLQQGGYFKTDRVILNHGQMARITPDLGSSRTSSERGYLAISFCNSPIHGSGIGFPAWNLPAQSRDPTTRPPQP</sequence>
<reference evidence="1 2" key="1">
    <citation type="journal article" date="2019" name="Sci. Rep.">
        <title>Orb-weaving spider Araneus ventricosus genome elucidates the spidroin gene catalogue.</title>
        <authorList>
            <person name="Kono N."/>
            <person name="Nakamura H."/>
            <person name="Ohtoshi R."/>
            <person name="Moran D.A.P."/>
            <person name="Shinohara A."/>
            <person name="Yoshida Y."/>
            <person name="Fujiwara M."/>
            <person name="Mori M."/>
            <person name="Tomita M."/>
            <person name="Arakawa K."/>
        </authorList>
    </citation>
    <scope>NUCLEOTIDE SEQUENCE [LARGE SCALE GENOMIC DNA]</scope>
</reference>
<evidence type="ECO:0000313" key="1">
    <source>
        <dbReference type="EMBL" id="GBO06876.1"/>
    </source>
</evidence>
<accession>A0A4Y2U5B8</accession>
<gene>
    <name evidence="1" type="ORF">AVEN_182112_1</name>
</gene>
<proteinExistence type="predicted"/>
<dbReference type="AlphaFoldDB" id="A0A4Y2U5B8"/>
<protein>
    <submittedName>
        <fullName evidence="1">Uncharacterized protein</fullName>
    </submittedName>
</protein>
<name>A0A4Y2U5B8_ARAVE</name>
<dbReference type="EMBL" id="BGPR01033073">
    <property type="protein sequence ID" value="GBO06876.1"/>
    <property type="molecule type" value="Genomic_DNA"/>
</dbReference>
<keyword evidence="2" id="KW-1185">Reference proteome</keyword>
<organism evidence="1 2">
    <name type="scientific">Araneus ventricosus</name>
    <name type="common">Orbweaver spider</name>
    <name type="synonym">Epeira ventricosa</name>
    <dbReference type="NCBI Taxonomy" id="182803"/>
    <lineage>
        <taxon>Eukaryota</taxon>
        <taxon>Metazoa</taxon>
        <taxon>Ecdysozoa</taxon>
        <taxon>Arthropoda</taxon>
        <taxon>Chelicerata</taxon>
        <taxon>Arachnida</taxon>
        <taxon>Araneae</taxon>
        <taxon>Araneomorphae</taxon>
        <taxon>Entelegynae</taxon>
        <taxon>Araneoidea</taxon>
        <taxon>Araneidae</taxon>
        <taxon>Araneus</taxon>
    </lineage>
</organism>
<dbReference type="Proteomes" id="UP000499080">
    <property type="component" value="Unassembled WGS sequence"/>
</dbReference>
<comment type="caution">
    <text evidence="1">The sequence shown here is derived from an EMBL/GenBank/DDBJ whole genome shotgun (WGS) entry which is preliminary data.</text>
</comment>
<evidence type="ECO:0000313" key="2">
    <source>
        <dbReference type="Proteomes" id="UP000499080"/>
    </source>
</evidence>